<name>A0ABD1W3I4_9LAMI</name>
<dbReference type="PANTHER" id="PTHR23032">
    <property type="entry name" value="BRO1 DOMAIN-CONTAINING PROTEIN BROX"/>
    <property type="match status" value="1"/>
</dbReference>
<keyword evidence="2" id="KW-1185">Reference proteome</keyword>
<proteinExistence type="predicted"/>
<accession>A0ABD1W3I4</accession>
<dbReference type="InterPro" id="IPR038898">
    <property type="entry name" value="BROX"/>
</dbReference>
<dbReference type="PANTHER" id="PTHR23032:SF2">
    <property type="entry name" value="ENDOSOMAL TARGETING BRO1-LIKE DOMAIN-CONTAINING PROTEIN"/>
    <property type="match status" value="1"/>
</dbReference>
<sequence>MGCAISISAVGKKGKNMKKSIQKVTVFVPSLRVPFQSDLQKRLGGLIPKDLVDRISSLRNQIVLVAEDIAISELQKALEDYLSLLLGLTNKKVLPLVPSFPSLHPNPYDFQTKICRYFENKLHRFDNGGFFSVGAFSLYMVRKSRRIKVIHILLKKERN</sequence>
<evidence type="ECO:0000313" key="1">
    <source>
        <dbReference type="EMBL" id="KAL2544219.1"/>
    </source>
</evidence>
<reference evidence="2" key="1">
    <citation type="submission" date="2024-07" db="EMBL/GenBank/DDBJ databases">
        <title>Two chromosome-level genome assemblies of Korean endemic species Abeliophyllum distichum and Forsythia ovata (Oleaceae).</title>
        <authorList>
            <person name="Jang H."/>
        </authorList>
    </citation>
    <scope>NUCLEOTIDE SEQUENCE [LARGE SCALE GENOMIC DNA]</scope>
</reference>
<protein>
    <submittedName>
        <fullName evidence="1">BRO1 domain-containing protein</fullName>
    </submittedName>
</protein>
<evidence type="ECO:0000313" key="2">
    <source>
        <dbReference type="Proteomes" id="UP001604277"/>
    </source>
</evidence>
<comment type="caution">
    <text evidence="1">The sequence shown here is derived from an EMBL/GenBank/DDBJ whole genome shotgun (WGS) entry which is preliminary data.</text>
</comment>
<gene>
    <name evidence="1" type="ORF">Fot_13452</name>
</gene>
<dbReference type="AlphaFoldDB" id="A0ABD1W3I4"/>
<dbReference type="EMBL" id="JBFOLJ010000004">
    <property type="protein sequence ID" value="KAL2544219.1"/>
    <property type="molecule type" value="Genomic_DNA"/>
</dbReference>
<dbReference type="Proteomes" id="UP001604277">
    <property type="component" value="Unassembled WGS sequence"/>
</dbReference>
<organism evidence="1 2">
    <name type="scientific">Forsythia ovata</name>
    <dbReference type="NCBI Taxonomy" id="205694"/>
    <lineage>
        <taxon>Eukaryota</taxon>
        <taxon>Viridiplantae</taxon>
        <taxon>Streptophyta</taxon>
        <taxon>Embryophyta</taxon>
        <taxon>Tracheophyta</taxon>
        <taxon>Spermatophyta</taxon>
        <taxon>Magnoliopsida</taxon>
        <taxon>eudicotyledons</taxon>
        <taxon>Gunneridae</taxon>
        <taxon>Pentapetalae</taxon>
        <taxon>asterids</taxon>
        <taxon>lamiids</taxon>
        <taxon>Lamiales</taxon>
        <taxon>Oleaceae</taxon>
        <taxon>Forsythieae</taxon>
        <taxon>Forsythia</taxon>
    </lineage>
</organism>